<accession>A0AAU8FFZ1</accession>
<reference evidence="3" key="1">
    <citation type="submission" date="2024-06" db="EMBL/GenBank/DDBJ databases">
        <title>Sequencing and assembly of the genome of Dyadobacter sp. strain 676, a symbiont of Cyamopsis tetragonoloba.</title>
        <authorList>
            <person name="Guro P."/>
            <person name="Sazanova A."/>
            <person name="Kuznetsova I."/>
            <person name="Belimov A."/>
            <person name="Safronova V."/>
        </authorList>
    </citation>
    <scope>NUCLEOTIDE SEQUENCE</scope>
    <source>
        <strain evidence="3">676</strain>
    </source>
</reference>
<dbReference type="InterPro" id="IPR013783">
    <property type="entry name" value="Ig-like_fold"/>
</dbReference>
<dbReference type="NCBIfam" id="TIGR04183">
    <property type="entry name" value="Por_Secre_tail"/>
    <property type="match status" value="1"/>
</dbReference>
<name>A0AAU8FFZ1_9BACT</name>
<organism evidence="3">
    <name type="scientific">Dyadobacter sp. 676</name>
    <dbReference type="NCBI Taxonomy" id="3088362"/>
    <lineage>
        <taxon>Bacteria</taxon>
        <taxon>Pseudomonadati</taxon>
        <taxon>Bacteroidota</taxon>
        <taxon>Cytophagia</taxon>
        <taxon>Cytophagales</taxon>
        <taxon>Spirosomataceae</taxon>
        <taxon>Dyadobacter</taxon>
    </lineage>
</organism>
<evidence type="ECO:0000256" key="1">
    <source>
        <dbReference type="SAM" id="SignalP"/>
    </source>
</evidence>
<feature type="domain" description="Secretion system C-terminal sorting" evidence="2">
    <location>
        <begin position="726"/>
        <end position="797"/>
    </location>
</feature>
<keyword evidence="1" id="KW-0732">Signal</keyword>
<sequence>MQRFILSTLLSVSLLMLAAIQSFAQNCTVNAGADKSICTTTVSLSDANRNGVFSEDPTWTVVSAPAGGTAAFSNANSLTPTVNMNGNGTFVFRITQACGNGVVSDDVAVTTYFAPFFPSIQPVSACGSSSTLNVTGPLPSGFTGQWSGPSEVIITPTGPNTANVTLADPTAYRCGRQTSLTWTVTSPNGCTRTAFANVSWLPSAADIELQTTLSVPDCQSVAFIPYVDGSCFYGSGTTETISNVVYPAGYSGPGLRAGFNGGKLIAGFTTAGTYTFRFTIDVGSCGSKSFDMTVTKTGGTAPVGGVTVSGGEPIICLNSDPATITSAFTLSDPTLLMNSNWSNWIMLPSGSGTPTISISGAGTSTRPITINRPAGGWKAGQYLVRLGYANADDVNGTCKGEVDFRFFMMPATWTNFDVPDVTICTQPGSPIASYAYPINTVPNVLAGLGPLTMSPGNWNIRGIGADSGIFRNPSADLPLINFSNLSVGVHTFRIVPASITNSLLYRMYQCAGSNFSDTFSITVVANSGATAGTDNTVSCIDNQSLAGNVYAAPMVGTWSVVSSPPGNYTLGFSDIHDPSAVVTGTGGAPAGSYTFRWTVQGPAGSECGVYTDDVTITATGGCVFPVTLASFSAVREGNTAQLSWVTTEEVNAGYFEVQRSPDGKAWSEIGKVKADGNSTVLHKYEYIDPAPLKGTNYYRLKMVDLDQTFAYSSIQSVAFEGRTLSVYPNPVSDVLTLTDLDPGSFSAVLLLDINGNIVYESSSVPVAGIDVKKYLPGTYVVQIRNTDGTGSSAKVVIAP</sequence>
<feature type="chain" id="PRO_5043818035" evidence="1">
    <location>
        <begin position="25"/>
        <end position="799"/>
    </location>
</feature>
<gene>
    <name evidence="3" type="ORF">ABV298_24430</name>
</gene>
<protein>
    <submittedName>
        <fullName evidence="3">T9SS type A sorting domain-containing protein</fullName>
    </submittedName>
</protein>
<dbReference type="EMBL" id="CP159289">
    <property type="protein sequence ID" value="XCH23435.1"/>
    <property type="molecule type" value="Genomic_DNA"/>
</dbReference>
<dbReference type="RefSeq" id="WP_353718761.1">
    <property type="nucleotide sequence ID" value="NZ_CP159289.1"/>
</dbReference>
<dbReference type="Pfam" id="PF18962">
    <property type="entry name" value="Por_Secre_tail"/>
    <property type="match status" value="1"/>
</dbReference>
<feature type="signal peptide" evidence="1">
    <location>
        <begin position="1"/>
        <end position="24"/>
    </location>
</feature>
<evidence type="ECO:0000259" key="2">
    <source>
        <dbReference type="Pfam" id="PF18962"/>
    </source>
</evidence>
<dbReference type="AlphaFoldDB" id="A0AAU8FFZ1"/>
<proteinExistence type="predicted"/>
<evidence type="ECO:0000313" key="3">
    <source>
        <dbReference type="EMBL" id="XCH23435.1"/>
    </source>
</evidence>
<dbReference type="Gene3D" id="2.60.40.10">
    <property type="entry name" value="Immunoglobulins"/>
    <property type="match status" value="2"/>
</dbReference>
<dbReference type="InterPro" id="IPR026444">
    <property type="entry name" value="Secre_tail"/>
</dbReference>